<organism evidence="1">
    <name type="scientific">marine metagenome</name>
    <dbReference type="NCBI Taxonomy" id="408172"/>
    <lineage>
        <taxon>unclassified sequences</taxon>
        <taxon>metagenomes</taxon>
        <taxon>ecological metagenomes</taxon>
    </lineage>
</organism>
<evidence type="ECO:0000313" key="1">
    <source>
        <dbReference type="EMBL" id="SVA70525.1"/>
    </source>
</evidence>
<gene>
    <name evidence="1" type="ORF">METZ01_LOCUS123379</name>
</gene>
<dbReference type="AlphaFoldDB" id="A0A381Y0Q3"/>
<reference evidence="1" key="1">
    <citation type="submission" date="2018-05" db="EMBL/GenBank/DDBJ databases">
        <authorList>
            <person name="Lanie J.A."/>
            <person name="Ng W.-L."/>
            <person name="Kazmierczak K.M."/>
            <person name="Andrzejewski T.M."/>
            <person name="Davidsen T.M."/>
            <person name="Wayne K.J."/>
            <person name="Tettelin H."/>
            <person name="Glass J.I."/>
            <person name="Rusch D."/>
            <person name="Podicherti R."/>
            <person name="Tsui H.-C.T."/>
            <person name="Winkler M.E."/>
        </authorList>
    </citation>
    <scope>NUCLEOTIDE SEQUENCE</scope>
</reference>
<protein>
    <recommendedName>
        <fullName evidence="2">Response regulatory domain-containing protein</fullName>
    </recommendedName>
</protein>
<dbReference type="EMBL" id="UINC01017059">
    <property type="protein sequence ID" value="SVA70525.1"/>
    <property type="molecule type" value="Genomic_DNA"/>
</dbReference>
<sequence>MIKKHIFIIEDEQDIAELLEFNLENNEYKTSIAYN</sequence>
<name>A0A381Y0Q3_9ZZZZ</name>
<feature type="non-terminal residue" evidence="1">
    <location>
        <position position="35"/>
    </location>
</feature>
<evidence type="ECO:0008006" key="2">
    <source>
        <dbReference type="Google" id="ProtNLM"/>
    </source>
</evidence>
<proteinExistence type="predicted"/>
<accession>A0A381Y0Q3</accession>